<dbReference type="SUPFAM" id="SSF51126">
    <property type="entry name" value="Pectin lyase-like"/>
    <property type="match status" value="1"/>
</dbReference>
<dbReference type="PANTHER" id="PTHR31321:SF120">
    <property type="entry name" value="PECTINESTERASE 52-RELATED"/>
    <property type="match status" value="1"/>
</dbReference>
<evidence type="ECO:0000259" key="8">
    <source>
        <dbReference type="Pfam" id="PF01095"/>
    </source>
</evidence>
<evidence type="ECO:0000256" key="4">
    <source>
        <dbReference type="ARBA" id="ARBA00013229"/>
    </source>
</evidence>
<keyword evidence="5" id="KW-0134">Cell wall</keyword>
<feature type="domain" description="Pectinesterase catalytic" evidence="8">
    <location>
        <begin position="1"/>
        <end position="275"/>
    </location>
</feature>
<organism evidence="9 10">
    <name type="scientific">Stylosanthes scabra</name>
    <dbReference type="NCBI Taxonomy" id="79078"/>
    <lineage>
        <taxon>Eukaryota</taxon>
        <taxon>Viridiplantae</taxon>
        <taxon>Streptophyta</taxon>
        <taxon>Embryophyta</taxon>
        <taxon>Tracheophyta</taxon>
        <taxon>Spermatophyta</taxon>
        <taxon>Magnoliopsida</taxon>
        <taxon>eudicotyledons</taxon>
        <taxon>Gunneridae</taxon>
        <taxon>Pentapetalae</taxon>
        <taxon>rosids</taxon>
        <taxon>fabids</taxon>
        <taxon>Fabales</taxon>
        <taxon>Fabaceae</taxon>
        <taxon>Papilionoideae</taxon>
        <taxon>50 kb inversion clade</taxon>
        <taxon>dalbergioids sensu lato</taxon>
        <taxon>Dalbergieae</taxon>
        <taxon>Pterocarpus clade</taxon>
        <taxon>Stylosanthes</taxon>
    </lineage>
</organism>
<keyword evidence="6" id="KW-0378">Hydrolase</keyword>
<evidence type="ECO:0000256" key="1">
    <source>
        <dbReference type="ARBA" id="ARBA00004191"/>
    </source>
</evidence>
<evidence type="ECO:0000256" key="6">
    <source>
        <dbReference type="ARBA" id="ARBA00022801"/>
    </source>
</evidence>
<proteinExistence type="inferred from homology"/>
<evidence type="ECO:0000256" key="7">
    <source>
        <dbReference type="ARBA" id="ARBA00023085"/>
    </source>
</evidence>
<keyword evidence="7" id="KW-0063">Aspartyl esterase</keyword>
<evidence type="ECO:0000313" key="10">
    <source>
        <dbReference type="Proteomes" id="UP001341840"/>
    </source>
</evidence>
<dbReference type="Pfam" id="PF01095">
    <property type="entry name" value="Pectinesterase"/>
    <property type="match status" value="1"/>
</dbReference>
<dbReference type="PANTHER" id="PTHR31321">
    <property type="entry name" value="ACYL-COA THIOESTER HYDROLASE YBHC-RELATED"/>
    <property type="match status" value="1"/>
</dbReference>
<dbReference type="EMBL" id="JASCZI010031037">
    <property type="protein sequence ID" value="MED6125739.1"/>
    <property type="molecule type" value="Genomic_DNA"/>
</dbReference>
<keyword evidence="10" id="KW-1185">Reference proteome</keyword>
<dbReference type="InterPro" id="IPR012334">
    <property type="entry name" value="Pectin_lyas_fold"/>
</dbReference>
<dbReference type="InterPro" id="IPR011050">
    <property type="entry name" value="Pectin_lyase_fold/virulence"/>
</dbReference>
<comment type="similarity">
    <text evidence="3">Belongs to the pectinesterase family.</text>
</comment>
<evidence type="ECO:0000256" key="2">
    <source>
        <dbReference type="ARBA" id="ARBA00005184"/>
    </source>
</evidence>
<dbReference type="Proteomes" id="UP001341840">
    <property type="component" value="Unassembled WGS sequence"/>
</dbReference>
<evidence type="ECO:0000313" key="9">
    <source>
        <dbReference type="EMBL" id="MED6125739.1"/>
    </source>
</evidence>
<reference evidence="9 10" key="1">
    <citation type="journal article" date="2023" name="Plants (Basel)">
        <title>Bridging the Gap: Combining Genomics and Transcriptomics Approaches to Understand Stylosanthes scabra, an Orphan Legume from the Brazilian Caatinga.</title>
        <authorList>
            <person name="Ferreira-Neto J.R.C."/>
            <person name="da Silva M.D."/>
            <person name="Binneck E."/>
            <person name="de Melo N.F."/>
            <person name="da Silva R.H."/>
            <person name="de Melo A.L.T.M."/>
            <person name="Pandolfi V."/>
            <person name="Bustamante F.O."/>
            <person name="Brasileiro-Vidal A.C."/>
            <person name="Benko-Iseppon A.M."/>
        </authorList>
    </citation>
    <scope>NUCLEOTIDE SEQUENCE [LARGE SCALE GENOMIC DNA]</scope>
    <source>
        <tissue evidence="9">Leaves</tissue>
    </source>
</reference>
<evidence type="ECO:0000256" key="5">
    <source>
        <dbReference type="ARBA" id="ARBA00022512"/>
    </source>
</evidence>
<sequence>GNGVFTKVQDAIDSIQPNNNQWVRIYINPGIYTEMASLPMDEPSVILQGGSIHNTIITYADHYPANPSSTFVFEASNVIVTDITFKNSYNVAKLPRKIKERKMQETQIVPAVAATVYGDNSTFYRCGFIGYQDTLFDATGDIITKSVTSKKCIINAAGRDINLAGFVTAQGRGKPEGDPNGGFVFNRCAINGTGKVNLGRAWGPEARVIFRGTYFGELITPQGWDAFNGKGQEDKITFAEVNCNGPGSNTSDRVSWEKKLSISETTQYSYSSFINYDGWLDNLPIPLQ</sequence>
<dbReference type="InterPro" id="IPR000070">
    <property type="entry name" value="Pectinesterase_cat"/>
</dbReference>
<dbReference type="Gene3D" id="2.160.20.10">
    <property type="entry name" value="Single-stranded right-handed beta-helix, Pectin lyase-like"/>
    <property type="match status" value="1"/>
</dbReference>
<comment type="subcellular location">
    <subcellularLocation>
        <location evidence="1">Secreted</location>
        <location evidence="1">Cell wall</location>
    </subcellularLocation>
</comment>
<protein>
    <recommendedName>
        <fullName evidence="4">pectinesterase</fullName>
        <ecNumber evidence="4">3.1.1.11</ecNumber>
    </recommendedName>
</protein>
<evidence type="ECO:0000256" key="3">
    <source>
        <dbReference type="ARBA" id="ARBA00008891"/>
    </source>
</evidence>
<accession>A0ABU6RP69</accession>
<gene>
    <name evidence="9" type="ORF">PIB30_071563</name>
</gene>
<comment type="pathway">
    <text evidence="2">Glycan metabolism; pectin degradation; 2-dehydro-3-deoxy-D-gluconate from pectin: step 1/5.</text>
</comment>
<comment type="caution">
    <text evidence="9">The sequence shown here is derived from an EMBL/GenBank/DDBJ whole genome shotgun (WGS) entry which is preliminary data.</text>
</comment>
<name>A0ABU6RP69_9FABA</name>
<keyword evidence="5" id="KW-0964">Secreted</keyword>
<dbReference type="EC" id="3.1.1.11" evidence="4"/>
<feature type="non-terminal residue" evidence="9">
    <location>
        <position position="1"/>
    </location>
</feature>